<keyword evidence="1 3" id="KW-0663">Pyridoxal phosphate</keyword>
<proteinExistence type="inferred from homology"/>
<reference evidence="4 5" key="1">
    <citation type="submission" date="2019-02" db="EMBL/GenBank/DDBJ databases">
        <title>Marinobacter halodurans sp. nov., a marine bacterium isolated from sea tidal flat.</title>
        <authorList>
            <person name="Yoo Y."/>
            <person name="Lee D.W."/>
            <person name="Kim B.S."/>
            <person name="Kim J.-J."/>
        </authorList>
    </citation>
    <scope>NUCLEOTIDE SEQUENCE [LARGE SCALE GENOMIC DNA]</scope>
    <source>
        <strain evidence="4 5">YJ-S3-2</strain>
    </source>
</reference>
<dbReference type="InterPro" id="IPR015424">
    <property type="entry name" value="PyrdxlP-dep_Trfase"/>
</dbReference>
<name>A0ABY1ZLD9_9GAMM</name>
<dbReference type="EMBL" id="SJDL01000010">
    <property type="protein sequence ID" value="TBW56655.1"/>
    <property type="molecule type" value="Genomic_DNA"/>
</dbReference>
<dbReference type="PANTHER" id="PTHR30244:SF9">
    <property type="entry name" value="PROTEIN RV3402C"/>
    <property type="match status" value="1"/>
</dbReference>
<dbReference type="GO" id="GO:0008483">
    <property type="term" value="F:transaminase activity"/>
    <property type="evidence" value="ECO:0007669"/>
    <property type="project" value="UniProtKB-KW"/>
</dbReference>
<dbReference type="PANTHER" id="PTHR30244">
    <property type="entry name" value="TRANSAMINASE"/>
    <property type="match status" value="1"/>
</dbReference>
<comment type="caution">
    <text evidence="4">The sequence shown here is derived from an EMBL/GenBank/DDBJ whole genome shotgun (WGS) entry which is preliminary data.</text>
</comment>
<organism evidence="4 5">
    <name type="scientific">Marinobacter halodurans</name>
    <dbReference type="NCBI Taxonomy" id="2528979"/>
    <lineage>
        <taxon>Bacteria</taxon>
        <taxon>Pseudomonadati</taxon>
        <taxon>Pseudomonadota</taxon>
        <taxon>Gammaproteobacteria</taxon>
        <taxon>Pseudomonadales</taxon>
        <taxon>Marinobacteraceae</taxon>
        <taxon>Marinobacter</taxon>
    </lineage>
</organism>
<evidence type="ECO:0000256" key="2">
    <source>
        <dbReference type="ARBA" id="ARBA00037999"/>
    </source>
</evidence>
<evidence type="ECO:0000256" key="1">
    <source>
        <dbReference type="ARBA" id="ARBA00022898"/>
    </source>
</evidence>
<dbReference type="Gene3D" id="3.40.640.10">
    <property type="entry name" value="Type I PLP-dependent aspartate aminotransferase-like (Major domain)"/>
    <property type="match status" value="1"/>
</dbReference>
<keyword evidence="4" id="KW-0808">Transferase</keyword>
<comment type="similarity">
    <text evidence="2 3">Belongs to the DegT/DnrJ/EryC1 family.</text>
</comment>
<keyword evidence="4" id="KW-0032">Aminotransferase</keyword>
<dbReference type="CDD" id="cd00616">
    <property type="entry name" value="AHBA_syn"/>
    <property type="match status" value="1"/>
</dbReference>
<dbReference type="RefSeq" id="WP_131480933.1">
    <property type="nucleotide sequence ID" value="NZ_SJDL01000010.1"/>
</dbReference>
<sequence length="359" mass="39441">MIPVTRPFLPPRDRLEYYLDRVYASRQLTNNGPLVQELTSRLEEHLGVENMLLVGNGTLAIQIAAKALGINGGTAVTTPFTFPATSSALAWQGVEPRYADIDSATLNLDPASAAQIVDASTNALVPVHTYGNPCAVEAFEDLARKRNLKLIYDASHAFGVDYKGRSLLRWGHAATISFHATKLFHSGEGGAVVFRDSSDLEVAHRMINFGFRDGMPVEVGINAKMSELHAAMGLAVLESVDEIIEQRCAVRNQYRRELGDWVEMPEFSADASLNGAYAPILCRDMAHRNRVREQLARGGYDSRGYFYPALGTLGLYSRQFTDAGRQQADRVLCLPIFVGLTSPQIHDICNIVKSATPDK</sequence>
<dbReference type="PIRSF" id="PIRSF000390">
    <property type="entry name" value="PLP_StrS"/>
    <property type="match status" value="1"/>
</dbReference>
<evidence type="ECO:0000313" key="5">
    <source>
        <dbReference type="Proteomes" id="UP000313645"/>
    </source>
</evidence>
<dbReference type="Proteomes" id="UP000313645">
    <property type="component" value="Unassembled WGS sequence"/>
</dbReference>
<dbReference type="InterPro" id="IPR015421">
    <property type="entry name" value="PyrdxlP-dep_Trfase_major"/>
</dbReference>
<dbReference type="Pfam" id="PF01041">
    <property type="entry name" value="DegT_DnrJ_EryC1"/>
    <property type="match status" value="1"/>
</dbReference>
<protein>
    <submittedName>
        <fullName evidence="4">DegT/DnrJ/EryC1/StrS family aminotransferase</fullName>
    </submittedName>
</protein>
<keyword evidence="5" id="KW-1185">Reference proteome</keyword>
<dbReference type="InterPro" id="IPR000653">
    <property type="entry name" value="DegT/StrS_aminotransferase"/>
</dbReference>
<evidence type="ECO:0000256" key="3">
    <source>
        <dbReference type="RuleBase" id="RU004508"/>
    </source>
</evidence>
<evidence type="ECO:0000313" key="4">
    <source>
        <dbReference type="EMBL" id="TBW56655.1"/>
    </source>
</evidence>
<dbReference type="SUPFAM" id="SSF53383">
    <property type="entry name" value="PLP-dependent transferases"/>
    <property type="match status" value="1"/>
</dbReference>
<gene>
    <name evidence="4" type="ORF">EZI54_08355</name>
</gene>
<accession>A0ABY1ZLD9</accession>